<dbReference type="AlphaFoldDB" id="A0A914QXJ6"/>
<dbReference type="Proteomes" id="UP000887578">
    <property type="component" value="Unplaced"/>
</dbReference>
<accession>A0A914QXJ6</accession>
<name>A0A914QXJ6_9BILA</name>
<organism evidence="1 2">
    <name type="scientific">Panagrolaimus davidi</name>
    <dbReference type="NCBI Taxonomy" id="227884"/>
    <lineage>
        <taxon>Eukaryota</taxon>
        <taxon>Metazoa</taxon>
        <taxon>Ecdysozoa</taxon>
        <taxon>Nematoda</taxon>
        <taxon>Chromadorea</taxon>
        <taxon>Rhabditida</taxon>
        <taxon>Tylenchina</taxon>
        <taxon>Panagrolaimomorpha</taxon>
        <taxon>Panagrolaimoidea</taxon>
        <taxon>Panagrolaimidae</taxon>
        <taxon>Panagrolaimus</taxon>
    </lineage>
</organism>
<proteinExistence type="predicted"/>
<evidence type="ECO:0000313" key="1">
    <source>
        <dbReference type="Proteomes" id="UP000887578"/>
    </source>
</evidence>
<keyword evidence="1" id="KW-1185">Reference proteome</keyword>
<evidence type="ECO:0000313" key="2">
    <source>
        <dbReference type="WBParaSite" id="PDA_v2.g3783.t1"/>
    </source>
</evidence>
<reference evidence="2" key="1">
    <citation type="submission" date="2022-11" db="UniProtKB">
        <authorList>
            <consortium name="WormBaseParasite"/>
        </authorList>
    </citation>
    <scope>IDENTIFICATION</scope>
</reference>
<dbReference type="WBParaSite" id="PDA_v2.g3783.t1">
    <property type="protein sequence ID" value="PDA_v2.g3783.t1"/>
    <property type="gene ID" value="PDA_v2.g3783"/>
</dbReference>
<sequence length="255" mass="30270">MEYLQRAFLILCRRIKRETSLRSKFISSCSSQSFSLPDSIMYYISKNPSTSKLYQNLIQTCKYFFIKNPIIVSPNFHYSRDLGKWCTGKIRFKISQLICKFWITEIFNLTSMLPKLYKCDAKKVTLENEVISFNDLSLLTKTVEDIMFIGVTVKNPDDSTVQFEKIFESFFNVKTFRFSFNSAFPNITSKTFNELLKIPHFLKLQSMNLKDIPDTFDIEAFYVYMKENKTTKFFLFFDKFMSAPYKNRLEQICFR</sequence>
<protein>
    <submittedName>
        <fullName evidence="2">Uncharacterized protein</fullName>
    </submittedName>
</protein>